<comment type="similarity">
    <text evidence="2">Belongs to the threonine aldolase family.</text>
</comment>
<dbReference type="PIRSF" id="PIRSF017617">
    <property type="entry name" value="Thr_aldolase"/>
    <property type="match status" value="1"/>
</dbReference>
<dbReference type="Gene3D" id="3.90.1150.10">
    <property type="entry name" value="Aspartate Aminotransferase, domain 1"/>
    <property type="match status" value="1"/>
</dbReference>
<dbReference type="Gene3D" id="3.40.640.10">
    <property type="entry name" value="Type I PLP-dependent aspartate aminotransferase-like (Major domain)"/>
    <property type="match status" value="1"/>
</dbReference>
<evidence type="ECO:0000256" key="1">
    <source>
        <dbReference type="ARBA" id="ARBA00001933"/>
    </source>
</evidence>
<name>A0A8J3ISB1_9CHLR</name>
<dbReference type="InterPro" id="IPR015424">
    <property type="entry name" value="PyrdxlP-dep_Trfase"/>
</dbReference>
<evidence type="ECO:0000313" key="7">
    <source>
        <dbReference type="EMBL" id="GHO96979.1"/>
    </source>
</evidence>
<keyword evidence="8" id="KW-1185">Reference proteome</keyword>
<dbReference type="InterPro" id="IPR023603">
    <property type="entry name" value="Low_specificity_L-TA-like"/>
</dbReference>
<evidence type="ECO:0000256" key="3">
    <source>
        <dbReference type="ARBA" id="ARBA00022898"/>
    </source>
</evidence>
<dbReference type="InterPro" id="IPR001597">
    <property type="entry name" value="ArAA_b-elim_lyase/Thr_aldolase"/>
</dbReference>
<reference evidence="7" key="1">
    <citation type="submission" date="2020-10" db="EMBL/GenBank/DDBJ databases">
        <title>Taxonomic study of unclassified bacteria belonging to the class Ktedonobacteria.</title>
        <authorList>
            <person name="Yabe S."/>
            <person name="Wang C.M."/>
            <person name="Zheng Y."/>
            <person name="Sakai Y."/>
            <person name="Cavaletti L."/>
            <person name="Monciardini P."/>
            <person name="Donadio S."/>
        </authorList>
    </citation>
    <scope>NUCLEOTIDE SEQUENCE</scope>
    <source>
        <strain evidence="7">ID150040</strain>
    </source>
</reference>
<dbReference type="Proteomes" id="UP000597444">
    <property type="component" value="Unassembled WGS sequence"/>
</dbReference>
<dbReference type="InterPro" id="IPR015421">
    <property type="entry name" value="PyrdxlP-dep_Trfase_major"/>
</dbReference>
<sequence length="354" mass="37682">MLIDLRSDTVTQPTPAMREAMYRAELGDDVYSEDPTINRLQELAAEITGKEAALFVPSGSMGNIAAVLSHAGRGQSVIVGDQSHIYRYEGGAASTLGGSPMYVVPTHSDGMLDLDRLRAAIADDSDEHIAPTALVCLENTHNRCGGTVLPTEQIATIADIAHAQGVAVHMDGARIFNASIALGVPVNELAHSVDSLMFCLSKGLSAPVGSILVGSKAFIHKAHRVRKLLGGGMRQAGVLAAAGLVALEQMVERLAEDHEHCKQLAYGLADYPQIAIDPERVVTNMLLFTLHDSQQRTLSEAEAGQFLAKAREHGVLMGTMGDGLVRAVTHYGLEAEHISAALNGIRKALIEMQL</sequence>
<dbReference type="NCBIfam" id="NF007825">
    <property type="entry name" value="PRK10534.1"/>
    <property type="match status" value="1"/>
</dbReference>
<evidence type="ECO:0000313" key="8">
    <source>
        <dbReference type="Proteomes" id="UP000597444"/>
    </source>
</evidence>
<dbReference type="SUPFAM" id="SSF53383">
    <property type="entry name" value="PLP-dependent transferases"/>
    <property type="match status" value="1"/>
</dbReference>
<evidence type="ECO:0000256" key="4">
    <source>
        <dbReference type="ARBA" id="ARBA00023239"/>
    </source>
</evidence>
<dbReference type="PANTHER" id="PTHR48097">
    <property type="entry name" value="L-THREONINE ALDOLASE-RELATED"/>
    <property type="match status" value="1"/>
</dbReference>
<keyword evidence="4" id="KW-0456">Lyase</keyword>
<dbReference type="NCBIfam" id="NF041359">
    <property type="entry name" value="GntG_guanitoxin"/>
    <property type="match status" value="1"/>
</dbReference>
<feature type="modified residue" description="N6-(pyridoxal phosphate)lysine" evidence="5">
    <location>
        <position position="202"/>
    </location>
</feature>
<dbReference type="PANTHER" id="PTHR48097:SF9">
    <property type="entry name" value="L-THREONINE ALDOLASE"/>
    <property type="match status" value="1"/>
</dbReference>
<comment type="caution">
    <text evidence="7">The sequence shown here is derived from an EMBL/GenBank/DDBJ whole genome shotgun (WGS) entry which is preliminary data.</text>
</comment>
<dbReference type="EMBL" id="BNJK01000001">
    <property type="protein sequence ID" value="GHO96979.1"/>
    <property type="molecule type" value="Genomic_DNA"/>
</dbReference>
<gene>
    <name evidence="7" type="ORF">KSF_070270</name>
</gene>
<dbReference type="FunFam" id="3.40.640.10:FF:000030">
    <property type="entry name" value="Low-specificity L-threonine aldolase"/>
    <property type="match status" value="1"/>
</dbReference>
<keyword evidence="3" id="KW-0663">Pyridoxal phosphate</keyword>
<dbReference type="GO" id="GO:0006567">
    <property type="term" value="P:L-threonine catabolic process"/>
    <property type="evidence" value="ECO:0007669"/>
    <property type="project" value="TreeGrafter"/>
</dbReference>
<dbReference type="CDD" id="cd06502">
    <property type="entry name" value="TA_like"/>
    <property type="match status" value="1"/>
</dbReference>
<evidence type="ECO:0000259" key="6">
    <source>
        <dbReference type="Pfam" id="PF01212"/>
    </source>
</evidence>
<evidence type="ECO:0000256" key="5">
    <source>
        <dbReference type="PIRSR" id="PIRSR017617-1"/>
    </source>
</evidence>
<dbReference type="RefSeq" id="WP_220207567.1">
    <property type="nucleotide sequence ID" value="NZ_BNJK01000001.1"/>
</dbReference>
<dbReference type="InterPro" id="IPR015422">
    <property type="entry name" value="PyrdxlP-dep_Trfase_small"/>
</dbReference>
<feature type="domain" description="Aromatic amino acid beta-eliminating lyase/threonine aldolase" evidence="6">
    <location>
        <begin position="4"/>
        <end position="287"/>
    </location>
</feature>
<dbReference type="Pfam" id="PF01212">
    <property type="entry name" value="Beta_elim_lyase"/>
    <property type="match status" value="1"/>
</dbReference>
<evidence type="ECO:0000256" key="2">
    <source>
        <dbReference type="ARBA" id="ARBA00006966"/>
    </source>
</evidence>
<organism evidence="7 8">
    <name type="scientific">Reticulibacter mediterranei</name>
    <dbReference type="NCBI Taxonomy" id="2778369"/>
    <lineage>
        <taxon>Bacteria</taxon>
        <taxon>Bacillati</taxon>
        <taxon>Chloroflexota</taxon>
        <taxon>Ktedonobacteria</taxon>
        <taxon>Ktedonobacterales</taxon>
        <taxon>Reticulibacteraceae</taxon>
        <taxon>Reticulibacter</taxon>
    </lineage>
</organism>
<accession>A0A8J3ISB1</accession>
<dbReference type="GO" id="GO:0005829">
    <property type="term" value="C:cytosol"/>
    <property type="evidence" value="ECO:0007669"/>
    <property type="project" value="TreeGrafter"/>
</dbReference>
<protein>
    <submittedName>
        <fullName evidence="7">Threonine aldolase</fullName>
    </submittedName>
</protein>
<proteinExistence type="inferred from homology"/>
<dbReference type="GO" id="GO:0008732">
    <property type="term" value="F:L-allo-threonine aldolase activity"/>
    <property type="evidence" value="ECO:0007669"/>
    <property type="project" value="TreeGrafter"/>
</dbReference>
<dbReference type="AlphaFoldDB" id="A0A8J3ISB1"/>
<comment type="cofactor">
    <cofactor evidence="1">
        <name>pyridoxal 5'-phosphate</name>
        <dbReference type="ChEBI" id="CHEBI:597326"/>
    </cofactor>
</comment>
<dbReference type="GO" id="GO:0006545">
    <property type="term" value="P:glycine biosynthetic process"/>
    <property type="evidence" value="ECO:0007669"/>
    <property type="project" value="TreeGrafter"/>
</dbReference>